<dbReference type="SUPFAM" id="SSF54211">
    <property type="entry name" value="Ribosomal protein S5 domain 2-like"/>
    <property type="match status" value="1"/>
</dbReference>
<comment type="caution">
    <text evidence="8">The sequence shown here is derived from an EMBL/GenBank/DDBJ whole genome shotgun (WGS) entry which is preliminary data.</text>
</comment>
<reference evidence="8 9" key="1">
    <citation type="journal article" date="2014" name="Agronomy (Basel)">
        <title>A Draft Genome Sequence for Ensete ventricosum, the Drought-Tolerant Tree Against Hunger.</title>
        <authorList>
            <person name="Harrison J."/>
            <person name="Moore K.A."/>
            <person name="Paszkiewicz K."/>
            <person name="Jones T."/>
            <person name="Grant M."/>
            <person name="Ambacheew D."/>
            <person name="Muzemil S."/>
            <person name="Studholme D.J."/>
        </authorList>
    </citation>
    <scope>NUCLEOTIDE SEQUENCE [LARGE SCALE GENOMIC DNA]</scope>
</reference>
<evidence type="ECO:0000259" key="7">
    <source>
        <dbReference type="Pfam" id="PF00288"/>
    </source>
</evidence>
<dbReference type="EMBL" id="AMZH03005016">
    <property type="protein sequence ID" value="RRT67524.1"/>
    <property type="molecule type" value="Genomic_DNA"/>
</dbReference>
<feature type="domain" description="GHMP kinase N-terminal" evidence="7">
    <location>
        <begin position="55"/>
        <end position="130"/>
    </location>
</feature>
<gene>
    <name evidence="8" type="ORF">B296_00007350</name>
</gene>
<evidence type="ECO:0000313" key="9">
    <source>
        <dbReference type="Proteomes" id="UP000287651"/>
    </source>
</evidence>
<evidence type="ECO:0000256" key="6">
    <source>
        <dbReference type="ARBA" id="ARBA00022840"/>
    </source>
</evidence>
<evidence type="ECO:0000256" key="3">
    <source>
        <dbReference type="ARBA" id="ARBA00022679"/>
    </source>
</evidence>
<dbReference type="Pfam" id="PF00288">
    <property type="entry name" value="GHMP_kinases_N"/>
    <property type="match status" value="1"/>
</dbReference>
<dbReference type="Proteomes" id="UP000287651">
    <property type="component" value="Unassembled WGS sequence"/>
</dbReference>
<protein>
    <recommendedName>
        <fullName evidence="2">phosphomevalonate kinase</fullName>
        <ecNumber evidence="2">2.7.4.2</ecNumber>
    </recommendedName>
</protein>
<keyword evidence="6" id="KW-0067">ATP-binding</keyword>
<dbReference type="AlphaFoldDB" id="A0A426ZU80"/>
<evidence type="ECO:0000256" key="5">
    <source>
        <dbReference type="ARBA" id="ARBA00022777"/>
    </source>
</evidence>
<dbReference type="InterPro" id="IPR006204">
    <property type="entry name" value="GHMP_kinase_N_dom"/>
</dbReference>
<dbReference type="EC" id="2.7.4.2" evidence="2"/>
<sequence length="189" mass="20150">DFTNPFVEQAIQYAITASKVILVDETKKDKLQKLLLQGKAPNGVAAGEKCKPEVAKTGLGSSAAMTASVVAALLHYLGVVSLPLSEKSLDHGNAAISDLDLVHIIAQSAHCIAQGKIGSGFDISAAVYGKPILVQWMQLVNDQYQELVVKSLLGARNAFLEIRLHMREMGKAAGVPVSLFCSNSHYGFC</sequence>
<dbReference type="Gene3D" id="3.30.230.10">
    <property type="match status" value="1"/>
</dbReference>
<dbReference type="GO" id="GO:0010142">
    <property type="term" value="P:farnesyl diphosphate biosynthetic process, mevalonate pathway"/>
    <property type="evidence" value="ECO:0007669"/>
    <property type="project" value="TreeGrafter"/>
</dbReference>
<evidence type="ECO:0000256" key="2">
    <source>
        <dbReference type="ARBA" id="ARBA00012958"/>
    </source>
</evidence>
<organism evidence="8 9">
    <name type="scientific">Ensete ventricosum</name>
    <name type="common">Abyssinian banana</name>
    <name type="synonym">Musa ensete</name>
    <dbReference type="NCBI Taxonomy" id="4639"/>
    <lineage>
        <taxon>Eukaryota</taxon>
        <taxon>Viridiplantae</taxon>
        <taxon>Streptophyta</taxon>
        <taxon>Embryophyta</taxon>
        <taxon>Tracheophyta</taxon>
        <taxon>Spermatophyta</taxon>
        <taxon>Magnoliopsida</taxon>
        <taxon>Liliopsida</taxon>
        <taxon>Zingiberales</taxon>
        <taxon>Musaceae</taxon>
        <taxon>Ensete</taxon>
    </lineage>
</organism>
<keyword evidence="3" id="KW-0808">Transferase</keyword>
<comment type="pathway">
    <text evidence="1">Isoprenoid biosynthesis; isopentenyl diphosphate biosynthesis via mevalonate pathway; isopentenyl diphosphate from (R)-mevalonate: step 2/3.</text>
</comment>
<accession>A0A426ZU80</accession>
<feature type="non-terminal residue" evidence="8">
    <location>
        <position position="1"/>
    </location>
</feature>
<dbReference type="GO" id="GO:0004631">
    <property type="term" value="F:phosphomevalonate kinase activity"/>
    <property type="evidence" value="ECO:0007669"/>
    <property type="project" value="UniProtKB-EC"/>
</dbReference>
<dbReference type="GO" id="GO:0005524">
    <property type="term" value="F:ATP binding"/>
    <property type="evidence" value="ECO:0007669"/>
    <property type="project" value="UniProtKB-KW"/>
</dbReference>
<evidence type="ECO:0000256" key="4">
    <source>
        <dbReference type="ARBA" id="ARBA00022741"/>
    </source>
</evidence>
<proteinExistence type="predicted"/>
<evidence type="ECO:0000256" key="1">
    <source>
        <dbReference type="ARBA" id="ARBA00005017"/>
    </source>
</evidence>
<name>A0A426ZU80_ENSVE</name>
<dbReference type="InterPro" id="IPR014721">
    <property type="entry name" value="Ribsml_uS5_D2-typ_fold_subgr"/>
</dbReference>
<dbReference type="InterPro" id="IPR020568">
    <property type="entry name" value="Ribosomal_Su5_D2-typ_SF"/>
</dbReference>
<keyword evidence="4" id="KW-0547">Nucleotide-binding</keyword>
<dbReference type="InterPro" id="IPR035102">
    <property type="entry name" value="Phosphomevalonate_kinase"/>
</dbReference>
<dbReference type="GO" id="GO:0005777">
    <property type="term" value="C:peroxisome"/>
    <property type="evidence" value="ECO:0007669"/>
    <property type="project" value="TreeGrafter"/>
</dbReference>
<dbReference type="PANTHER" id="PTHR31814">
    <property type="match status" value="1"/>
</dbReference>
<dbReference type="PANTHER" id="PTHR31814:SF2">
    <property type="entry name" value="PHOSPHOMEVALONATE KINASE"/>
    <property type="match status" value="1"/>
</dbReference>
<dbReference type="GO" id="GO:0019287">
    <property type="term" value="P:isopentenyl diphosphate biosynthetic process, mevalonate pathway"/>
    <property type="evidence" value="ECO:0007669"/>
    <property type="project" value="TreeGrafter"/>
</dbReference>
<keyword evidence="5" id="KW-0418">Kinase</keyword>
<evidence type="ECO:0000313" key="8">
    <source>
        <dbReference type="EMBL" id="RRT67524.1"/>
    </source>
</evidence>